<dbReference type="Gene3D" id="3.80.10.10">
    <property type="entry name" value="Ribonuclease Inhibitor"/>
    <property type="match status" value="2"/>
</dbReference>
<dbReference type="EMBL" id="AGNL01048355">
    <property type="protein sequence ID" value="EJK45657.1"/>
    <property type="molecule type" value="Genomic_DNA"/>
</dbReference>
<dbReference type="InterPro" id="IPR001611">
    <property type="entry name" value="Leu-rich_rpt"/>
</dbReference>
<comment type="caution">
    <text evidence="3">The sequence shown here is derived from an EMBL/GenBank/DDBJ whole genome shotgun (WGS) entry which is preliminary data.</text>
</comment>
<keyword evidence="4" id="KW-1185">Reference proteome</keyword>
<evidence type="ECO:0000313" key="3">
    <source>
        <dbReference type="EMBL" id="EJK45657.1"/>
    </source>
</evidence>
<name>K0RGJ2_THAOC</name>
<dbReference type="OrthoDB" id="341587at2759"/>
<dbReference type="SUPFAM" id="SSF52047">
    <property type="entry name" value="RNI-like"/>
    <property type="match status" value="1"/>
</dbReference>
<evidence type="ECO:0000256" key="2">
    <source>
        <dbReference type="ARBA" id="ARBA00022737"/>
    </source>
</evidence>
<dbReference type="AlphaFoldDB" id="K0RGJ2"/>
<dbReference type="SMART" id="SM00368">
    <property type="entry name" value="LRR_RI"/>
    <property type="match status" value="4"/>
</dbReference>
<evidence type="ECO:0000313" key="4">
    <source>
        <dbReference type="Proteomes" id="UP000266841"/>
    </source>
</evidence>
<dbReference type="InterPro" id="IPR051261">
    <property type="entry name" value="NLR"/>
</dbReference>
<keyword evidence="2" id="KW-0677">Repeat</keyword>
<dbReference type="Proteomes" id="UP000266841">
    <property type="component" value="Unassembled WGS sequence"/>
</dbReference>
<dbReference type="PANTHER" id="PTHR24106">
    <property type="entry name" value="NACHT, LRR AND CARD DOMAINS-CONTAINING"/>
    <property type="match status" value="1"/>
</dbReference>
<dbReference type="InterPro" id="IPR032675">
    <property type="entry name" value="LRR_dom_sf"/>
</dbReference>
<dbReference type="Pfam" id="PF13516">
    <property type="entry name" value="LRR_6"/>
    <property type="match status" value="2"/>
</dbReference>
<reference evidence="3 4" key="1">
    <citation type="journal article" date="2012" name="Genome Biol.">
        <title>Genome and low-iron response of an oceanic diatom adapted to chronic iron limitation.</title>
        <authorList>
            <person name="Lommer M."/>
            <person name="Specht M."/>
            <person name="Roy A.S."/>
            <person name="Kraemer L."/>
            <person name="Andreson R."/>
            <person name="Gutowska M.A."/>
            <person name="Wolf J."/>
            <person name="Bergner S.V."/>
            <person name="Schilhabel M.B."/>
            <person name="Klostermeier U.C."/>
            <person name="Beiko R.G."/>
            <person name="Rosenstiel P."/>
            <person name="Hippler M."/>
            <person name="Laroche J."/>
        </authorList>
    </citation>
    <scope>NUCLEOTIDE SEQUENCE [LARGE SCALE GENOMIC DNA]</scope>
    <source>
        <strain evidence="3 4">CCMP1005</strain>
    </source>
</reference>
<keyword evidence="1" id="KW-0433">Leucine-rich repeat</keyword>
<protein>
    <submittedName>
        <fullName evidence="3">Uncharacterized protein</fullName>
    </submittedName>
</protein>
<sequence length="504" mass="56587">MPSSREVDYDALEASTNIGDITNDTYNQYILRSLRDGDGELSRLLICEGSYEDGEYHPESSEELGWLGHFAKNSVHLEEFGVCERDAFNNCSQQSIDKFFEAIGKCNRIRKLEFLLLNDLIEIMHKLHPAIKNNSITHWSSDECYLGEMAANNIFNAFRDDMKGLEELRINCHGEYGHDLNDDIMAGCIPSLAACPGMRKLHLISLGLSINSGGALSAVLPQMTALNELNLGGNLIGNDGVEVLIRGLADCNHLHSLRLYDNRIDDDGLEMLVQGLPVIIDTLDLTKNEITLARQLPLLRFKVLDLLFNDLSPDSPRVIAASLTNPECHLEELSFHAYNIGDEGAAILASGLRNNQRLTKLAILATRNAITETGWNEFLPILCDATSINATHGSNHTLQSLGFYPYVNYVPRDVRTMLELNHRKDKNLVAARKILQTHHHLDMRPLFEWKLIMLPYVVAWLERFAASQLDLKLSSIYEFARSMPMEVVDGVAGEKKGKKRTRDN</sequence>
<accession>K0RGJ2</accession>
<evidence type="ECO:0000256" key="1">
    <source>
        <dbReference type="ARBA" id="ARBA00022614"/>
    </source>
</evidence>
<proteinExistence type="predicted"/>
<organism evidence="3 4">
    <name type="scientific">Thalassiosira oceanica</name>
    <name type="common">Marine diatom</name>
    <dbReference type="NCBI Taxonomy" id="159749"/>
    <lineage>
        <taxon>Eukaryota</taxon>
        <taxon>Sar</taxon>
        <taxon>Stramenopiles</taxon>
        <taxon>Ochrophyta</taxon>
        <taxon>Bacillariophyta</taxon>
        <taxon>Coscinodiscophyceae</taxon>
        <taxon>Thalassiosirophycidae</taxon>
        <taxon>Thalassiosirales</taxon>
        <taxon>Thalassiosiraceae</taxon>
        <taxon>Thalassiosira</taxon>
    </lineage>
</organism>
<gene>
    <name evidence="3" type="ORF">THAOC_35718</name>
</gene>